<evidence type="ECO:0000313" key="3">
    <source>
        <dbReference type="Proteomes" id="UP000574133"/>
    </source>
</evidence>
<feature type="transmembrane region" description="Helical" evidence="1">
    <location>
        <begin position="271"/>
        <end position="293"/>
    </location>
</feature>
<keyword evidence="1" id="KW-1133">Transmembrane helix</keyword>
<dbReference type="Pfam" id="PF09991">
    <property type="entry name" value="DUF2232"/>
    <property type="match status" value="1"/>
</dbReference>
<dbReference type="PANTHER" id="PTHR41324:SF1">
    <property type="entry name" value="DUF2232 DOMAIN-CONTAINING PROTEIN"/>
    <property type="match status" value="1"/>
</dbReference>
<dbReference type="EMBL" id="JACJVN010000052">
    <property type="protein sequence ID" value="MBB6678210.1"/>
    <property type="molecule type" value="Genomic_DNA"/>
</dbReference>
<dbReference type="PANTHER" id="PTHR41324">
    <property type="entry name" value="MEMBRANE PROTEIN-RELATED"/>
    <property type="match status" value="1"/>
</dbReference>
<evidence type="ECO:0000256" key="1">
    <source>
        <dbReference type="SAM" id="Phobius"/>
    </source>
</evidence>
<feature type="transmembrane region" description="Helical" evidence="1">
    <location>
        <begin position="206"/>
        <end position="225"/>
    </location>
</feature>
<organism evidence="2 3">
    <name type="scientific">Cohnella lubricantis</name>
    <dbReference type="NCBI Taxonomy" id="2163172"/>
    <lineage>
        <taxon>Bacteria</taxon>
        <taxon>Bacillati</taxon>
        <taxon>Bacillota</taxon>
        <taxon>Bacilli</taxon>
        <taxon>Bacillales</taxon>
        <taxon>Paenibacillaceae</taxon>
        <taxon>Cohnella</taxon>
    </lineage>
</organism>
<keyword evidence="3" id="KW-1185">Reference proteome</keyword>
<protein>
    <submittedName>
        <fullName evidence="2">DUF2232 domain-containing protein</fullName>
    </submittedName>
</protein>
<sequence length="301" mass="33316">MNIGWKSVAWSAAALVLLLSIPTNLIVVTMFLLMVPIVVLYTILKPIPFLLHLVGVGLVTVLLLGTYAVIPLSLGFFFLIPSAVMGHMYKKHRPARTVVTTIILILIAQLIIELAIFSTQYDMDLAGQMSSLLEETLAQVQSGALLPSDWAATTADSLGDAIVTALPSLLLLSSFLFAIITHYLSRLSLRSMGIVVPAMSPMKNWMLPRSLVFYYFVALILSYALSPDYEGFWNTVAANAVPILQFAFRIQAIAFFFYLADMKKWPRIAPIAIAIPVFLISPLYLIGLIDVAFPLRRYFSK</sequence>
<dbReference type="RefSeq" id="WP_185179485.1">
    <property type="nucleotide sequence ID" value="NZ_CBCSEP010000030.1"/>
</dbReference>
<name>A0A841TG53_9BACL</name>
<feature type="transmembrane region" description="Helical" evidence="1">
    <location>
        <begin position="49"/>
        <end position="80"/>
    </location>
</feature>
<accession>A0A841TG53</accession>
<feature type="transmembrane region" description="Helical" evidence="1">
    <location>
        <begin position="237"/>
        <end position="259"/>
    </location>
</feature>
<reference evidence="2 3" key="1">
    <citation type="submission" date="2020-08" db="EMBL/GenBank/DDBJ databases">
        <title>Cohnella phylogeny.</title>
        <authorList>
            <person name="Dunlap C."/>
        </authorList>
    </citation>
    <scope>NUCLEOTIDE SEQUENCE [LARGE SCALE GENOMIC DNA]</scope>
    <source>
        <strain evidence="2 3">DSM 103658</strain>
    </source>
</reference>
<dbReference type="AlphaFoldDB" id="A0A841TG53"/>
<keyword evidence="1" id="KW-0472">Membrane</keyword>
<dbReference type="InterPro" id="IPR018710">
    <property type="entry name" value="DUF2232"/>
</dbReference>
<feature type="transmembrane region" description="Helical" evidence="1">
    <location>
        <begin position="12"/>
        <end position="43"/>
    </location>
</feature>
<feature type="transmembrane region" description="Helical" evidence="1">
    <location>
        <begin position="101"/>
        <end position="121"/>
    </location>
</feature>
<feature type="transmembrane region" description="Helical" evidence="1">
    <location>
        <begin position="161"/>
        <end position="185"/>
    </location>
</feature>
<dbReference type="Proteomes" id="UP000574133">
    <property type="component" value="Unassembled WGS sequence"/>
</dbReference>
<evidence type="ECO:0000313" key="2">
    <source>
        <dbReference type="EMBL" id="MBB6678210.1"/>
    </source>
</evidence>
<proteinExistence type="predicted"/>
<keyword evidence="1" id="KW-0812">Transmembrane</keyword>
<comment type="caution">
    <text evidence="2">The sequence shown here is derived from an EMBL/GenBank/DDBJ whole genome shotgun (WGS) entry which is preliminary data.</text>
</comment>
<gene>
    <name evidence="2" type="ORF">H4Q31_12955</name>
</gene>